<keyword evidence="5" id="KW-0653">Protein transport</keyword>
<dbReference type="EMBL" id="FQZY01000040">
    <property type="protein sequence ID" value="SHK28325.1"/>
    <property type="molecule type" value="Genomic_DNA"/>
</dbReference>
<feature type="region of interest" description="Disordered" evidence="10">
    <location>
        <begin position="343"/>
        <end position="418"/>
    </location>
</feature>
<keyword evidence="6 11" id="KW-1133">Transmembrane helix</keyword>
<feature type="compositionally biased region" description="Basic and acidic residues" evidence="10">
    <location>
        <begin position="368"/>
        <end position="391"/>
    </location>
</feature>
<evidence type="ECO:0000256" key="10">
    <source>
        <dbReference type="SAM" id="MobiDB-lite"/>
    </source>
</evidence>
<dbReference type="CDD" id="cd20070">
    <property type="entry name" value="5TM_YidC_Alb3"/>
    <property type="match status" value="1"/>
</dbReference>
<dbReference type="GO" id="GO:0032977">
    <property type="term" value="F:membrane insertase activity"/>
    <property type="evidence" value="ECO:0007669"/>
    <property type="project" value="InterPro"/>
</dbReference>
<protein>
    <submittedName>
        <fullName evidence="13">YidC/Oxa1 family membrane protein insertase</fullName>
    </submittedName>
</protein>
<keyword evidence="7 11" id="KW-0472">Membrane</keyword>
<dbReference type="NCBIfam" id="TIGR03592">
    <property type="entry name" value="yidC_oxa1_cterm"/>
    <property type="match status" value="1"/>
</dbReference>
<proteinExistence type="inferred from homology"/>
<feature type="transmembrane region" description="Helical" evidence="11">
    <location>
        <begin position="285"/>
        <end position="311"/>
    </location>
</feature>
<evidence type="ECO:0000256" key="6">
    <source>
        <dbReference type="ARBA" id="ARBA00022989"/>
    </source>
</evidence>
<keyword evidence="14" id="KW-1185">Reference proteome</keyword>
<evidence type="ECO:0000256" key="11">
    <source>
        <dbReference type="SAM" id="Phobius"/>
    </source>
</evidence>
<dbReference type="GO" id="GO:0051205">
    <property type="term" value="P:protein insertion into membrane"/>
    <property type="evidence" value="ECO:0007669"/>
    <property type="project" value="TreeGrafter"/>
</dbReference>
<keyword evidence="3" id="KW-1003">Cell membrane</keyword>
<evidence type="ECO:0000259" key="12">
    <source>
        <dbReference type="Pfam" id="PF02096"/>
    </source>
</evidence>
<dbReference type="AlphaFoldDB" id="A0A1M6R771"/>
<evidence type="ECO:0000256" key="8">
    <source>
        <dbReference type="ARBA" id="ARBA00023186"/>
    </source>
</evidence>
<dbReference type="Proteomes" id="UP000184301">
    <property type="component" value="Unassembled WGS sequence"/>
</dbReference>
<reference evidence="13 14" key="1">
    <citation type="submission" date="2016-11" db="EMBL/GenBank/DDBJ databases">
        <authorList>
            <person name="Jaros S."/>
            <person name="Januszkiewicz K."/>
            <person name="Wedrychowicz H."/>
        </authorList>
    </citation>
    <scope>NUCLEOTIDE SEQUENCE [LARGE SCALE GENOMIC DNA]</scope>
    <source>
        <strain evidence="13 14">DSM 15480</strain>
    </source>
</reference>
<evidence type="ECO:0000256" key="4">
    <source>
        <dbReference type="ARBA" id="ARBA00022692"/>
    </source>
</evidence>
<evidence type="ECO:0000256" key="7">
    <source>
        <dbReference type="ARBA" id="ARBA00023136"/>
    </source>
</evidence>
<evidence type="ECO:0000313" key="14">
    <source>
        <dbReference type="Proteomes" id="UP000184301"/>
    </source>
</evidence>
<name>A0A1M6R771_9FIRM</name>
<dbReference type="InterPro" id="IPR001708">
    <property type="entry name" value="YidC/ALB3/OXA1/COX18"/>
</dbReference>
<feature type="transmembrane region" description="Helical" evidence="11">
    <location>
        <begin position="36"/>
        <end position="57"/>
    </location>
</feature>
<dbReference type="OrthoDB" id="9780552at2"/>
<evidence type="ECO:0000256" key="3">
    <source>
        <dbReference type="ARBA" id="ARBA00022475"/>
    </source>
</evidence>
<evidence type="ECO:0000256" key="5">
    <source>
        <dbReference type="ARBA" id="ARBA00022927"/>
    </source>
</evidence>
<dbReference type="RefSeq" id="WP_073111203.1">
    <property type="nucleotide sequence ID" value="NZ_FQZY01000040.1"/>
</dbReference>
<gene>
    <name evidence="13" type="ORF">SAMN02745243_02621</name>
</gene>
<evidence type="ECO:0000256" key="1">
    <source>
        <dbReference type="ARBA" id="ARBA00004651"/>
    </source>
</evidence>
<dbReference type="InterPro" id="IPR028055">
    <property type="entry name" value="YidC/Oxa/ALB_C"/>
</dbReference>
<dbReference type="STRING" id="1121950.SAMN02745243_02621"/>
<evidence type="ECO:0000313" key="13">
    <source>
        <dbReference type="EMBL" id="SHK28325.1"/>
    </source>
</evidence>
<organism evidence="13 14">
    <name type="scientific">Hespellia stercorisuis DSM 15480</name>
    <dbReference type="NCBI Taxonomy" id="1121950"/>
    <lineage>
        <taxon>Bacteria</taxon>
        <taxon>Bacillati</taxon>
        <taxon>Bacillota</taxon>
        <taxon>Clostridia</taxon>
        <taxon>Lachnospirales</taxon>
        <taxon>Lachnospiraceae</taxon>
        <taxon>Hespellia</taxon>
    </lineage>
</organism>
<dbReference type="GO" id="GO:0005886">
    <property type="term" value="C:plasma membrane"/>
    <property type="evidence" value="ECO:0007669"/>
    <property type="project" value="UniProtKB-SubCell"/>
</dbReference>
<dbReference type="InterPro" id="IPR047196">
    <property type="entry name" value="YidC_ALB_C"/>
</dbReference>
<dbReference type="PANTHER" id="PTHR12428:SF65">
    <property type="entry name" value="CYTOCHROME C OXIDASE ASSEMBLY PROTEIN COX18, MITOCHONDRIAL"/>
    <property type="match status" value="1"/>
</dbReference>
<feature type="transmembrane region" description="Helical" evidence="11">
    <location>
        <begin position="242"/>
        <end position="265"/>
    </location>
</feature>
<feature type="domain" description="Membrane insertase YidC/Oxa/ALB C-terminal" evidence="12">
    <location>
        <begin position="38"/>
        <end position="325"/>
    </location>
</feature>
<dbReference type="Pfam" id="PF02096">
    <property type="entry name" value="60KD_IMP"/>
    <property type="match status" value="1"/>
</dbReference>
<evidence type="ECO:0000256" key="2">
    <source>
        <dbReference type="ARBA" id="ARBA00022448"/>
    </source>
</evidence>
<keyword evidence="8" id="KW-0143">Chaperone</keyword>
<comment type="similarity">
    <text evidence="9">Belongs to the OXA1/ALB3/YidC family.</text>
</comment>
<dbReference type="GO" id="GO:0015031">
    <property type="term" value="P:protein transport"/>
    <property type="evidence" value="ECO:0007669"/>
    <property type="project" value="UniProtKB-KW"/>
</dbReference>
<dbReference type="PANTHER" id="PTHR12428">
    <property type="entry name" value="OXA1"/>
    <property type="match status" value="1"/>
</dbReference>
<keyword evidence="2" id="KW-0813">Transport</keyword>
<accession>A0A1M6R771</accession>
<comment type="subcellular location">
    <subcellularLocation>
        <location evidence="1">Cell membrane</location>
        <topology evidence="1">Multi-pass membrane protein</topology>
    </subcellularLocation>
    <subcellularLocation>
        <location evidence="9">Membrane</location>
        <topology evidence="9">Multi-pass membrane protein</topology>
    </subcellularLocation>
</comment>
<evidence type="ECO:0000256" key="9">
    <source>
        <dbReference type="RuleBase" id="RU003945"/>
    </source>
</evidence>
<sequence>MYGLLATASTTPIIAQIAWIIGKLMDWIYTTLGVHNIGWCIIILTVIIYTLMIPLTIKQQKFSKMSAMMNPEIQAITKKYANKKDQVSMEKQQAEMQAIYEKYGTSPMGGCSGLLIQMPVLFGMYAVIRNVPAYVDSVKQMYMPLVDQIMATDGFRKIMEGIGTVKPVLISADKFDYTHANTLIDVLYKFQNSTWDTLVDKIPSISSIATTTQQSLEHINNFFGINMAEAPLTMFQNALHPFSIGMIILAVIIPIMAGVTQFASVKLQPQQSTDPDNPMANSMKSMMFTMPLFSVFMCFTLPSGLGLYWCISAVVRCAQQIAINKYLNTKTTEELFEENQKKAAKKREKKGTAAKEITQMAKTSTRTVEPKKSTMTDKEREEKLKAAEKYTKNAKAGSLASKANMVRSFNSGSDKDDK</sequence>
<keyword evidence="4 9" id="KW-0812">Transmembrane</keyword>